<proteinExistence type="predicted"/>
<evidence type="ECO:0000256" key="1">
    <source>
        <dbReference type="SAM" id="Coils"/>
    </source>
</evidence>
<dbReference type="PANTHER" id="PTHR43834">
    <property type="entry name" value="GTPASE DER"/>
    <property type="match status" value="1"/>
</dbReference>
<gene>
    <name evidence="3" type="primary">yjdA_1</name>
    <name evidence="3" type="ORF">NCTC12126_02689</name>
</gene>
<sequence>MHTQTIFELSQEAERLLQLSLQNLDTLKSMPMAMLNSTTSAMSGEKNNVLPLHFSTRGVDAQQAMLNNELRKITRLEMVLAIVGTMKAGKSTTINAIVGTEVLPNRNRPMTALPTLIRHTPGQKEPILHFSHVSPIDALIQQLQQKLCDYDRGKLAQRLEIDKDMNTLLERIEKGEAFEKHHLGAEPIFHCLKSLNDLVRLSLALGVDFPFSEYAAIEHIPVIEVEFVHLAGLDAHLGQLTLLDTPGPNEAGQPHLQKMLAEQLARASAVLAVMDYTQLKSISDHEVRQAISAAGKSVPLYALVNKFDQKDRNSDDEEQVRAMISGTLMKGNISPGQIYPVSSMWAYLANRARYELTTHGRLPNHQAQRWVQDFAEAALGRRWRTADLDDIDHIRHAADLLWEDSLFEQPIRKLIYAAYANASLFALRSASHKLLNYAQNAREYLDFRYQGLTVAFDELELNIARLEDDMAMLQTRQNVVSDEVAHEVEQTLTATDAFMAQQNRSLRQAIGDVFSRQALLNVAGVDPHSPRRSEPDALLQLVLEDEGRRRWC</sequence>
<dbReference type="CDD" id="cd00882">
    <property type="entry name" value="Ras_like_GTPase"/>
    <property type="match status" value="1"/>
</dbReference>
<dbReference type="InterPro" id="IPR027417">
    <property type="entry name" value="P-loop_NTPase"/>
</dbReference>
<name>A0A484XU67_9ENTR</name>
<feature type="coiled-coil region" evidence="1">
    <location>
        <begin position="449"/>
        <end position="476"/>
    </location>
</feature>
<protein>
    <submittedName>
        <fullName evidence="3">Protein YjdA</fullName>
    </submittedName>
</protein>
<dbReference type="PANTHER" id="PTHR43834:SF6">
    <property type="entry name" value="GTPASE DER"/>
    <property type="match status" value="1"/>
</dbReference>
<dbReference type="Pfam" id="PF00350">
    <property type="entry name" value="Dynamin_N"/>
    <property type="match status" value="1"/>
</dbReference>
<dbReference type="PROSITE" id="PS51718">
    <property type="entry name" value="G_DYNAMIN_2"/>
    <property type="match status" value="1"/>
</dbReference>
<dbReference type="GO" id="GO:0005525">
    <property type="term" value="F:GTP binding"/>
    <property type="evidence" value="ECO:0007669"/>
    <property type="project" value="InterPro"/>
</dbReference>
<evidence type="ECO:0000313" key="4">
    <source>
        <dbReference type="Proteomes" id="UP000351155"/>
    </source>
</evidence>
<dbReference type="SUPFAM" id="SSF52540">
    <property type="entry name" value="P-loop containing nucleoside triphosphate hydrolases"/>
    <property type="match status" value="1"/>
</dbReference>
<dbReference type="InterPro" id="IPR030381">
    <property type="entry name" value="G_DYNAMIN_dom"/>
</dbReference>
<reference evidence="3 4" key="1">
    <citation type="submission" date="2019-03" db="EMBL/GenBank/DDBJ databases">
        <authorList>
            <consortium name="Pathogen Informatics"/>
        </authorList>
    </citation>
    <scope>NUCLEOTIDE SEQUENCE [LARGE SCALE GENOMIC DNA]</scope>
    <source>
        <strain evidence="3 4">NCTC12126</strain>
    </source>
</reference>
<dbReference type="EMBL" id="CAADIW010000022">
    <property type="protein sequence ID" value="VFS27308.1"/>
    <property type="molecule type" value="Genomic_DNA"/>
</dbReference>
<dbReference type="Gene3D" id="3.40.50.300">
    <property type="entry name" value="P-loop containing nucleotide triphosphate hydrolases"/>
    <property type="match status" value="1"/>
</dbReference>
<dbReference type="AlphaFoldDB" id="A0A484XU67"/>
<evidence type="ECO:0000259" key="2">
    <source>
        <dbReference type="PROSITE" id="PS51718"/>
    </source>
</evidence>
<accession>A0A484XU67</accession>
<organism evidence="3 4">
    <name type="scientific">Enterobacter cancerogenus</name>
    <dbReference type="NCBI Taxonomy" id="69218"/>
    <lineage>
        <taxon>Bacteria</taxon>
        <taxon>Pseudomonadati</taxon>
        <taxon>Pseudomonadota</taxon>
        <taxon>Gammaproteobacteria</taxon>
        <taxon>Enterobacterales</taxon>
        <taxon>Enterobacteriaceae</taxon>
        <taxon>Enterobacter</taxon>
        <taxon>Enterobacter cloacae complex</taxon>
    </lineage>
</organism>
<dbReference type="InterPro" id="IPR045063">
    <property type="entry name" value="Dynamin_N"/>
</dbReference>
<keyword evidence="1" id="KW-0175">Coiled coil</keyword>
<dbReference type="Proteomes" id="UP000351155">
    <property type="component" value="Unassembled WGS sequence"/>
</dbReference>
<evidence type="ECO:0000313" key="3">
    <source>
        <dbReference type="EMBL" id="VFS27308.1"/>
    </source>
</evidence>
<feature type="domain" description="Dynamin-type G" evidence="2">
    <location>
        <begin position="74"/>
        <end position="412"/>
    </location>
</feature>
<dbReference type="GO" id="GO:0043022">
    <property type="term" value="F:ribosome binding"/>
    <property type="evidence" value="ECO:0007669"/>
    <property type="project" value="TreeGrafter"/>
</dbReference>